<proteinExistence type="predicted"/>
<keyword evidence="1" id="KW-0472">Membrane</keyword>
<name>A0A8D8AFJ6_CULPI</name>
<reference evidence="2" key="1">
    <citation type="submission" date="2021-05" db="EMBL/GenBank/DDBJ databases">
        <authorList>
            <person name="Alioto T."/>
            <person name="Alioto T."/>
            <person name="Gomez Garrido J."/>
        </authorList>
    </citation>
    <scope>NUCLEOTIDE SEQUENCE</scope>
</reference>
<accession>A0A8D8AFJ6</accession>
<feature type="transmembrane region" description="Helical" evidence="1">
    <location>
        <begin position="34"/>
        <end position="53"/>
    </location>
</feature>
<feature type="transmembrane region" description="Helical" evidence="1">
    <location>
        <begin position="65"/>
        <end position="88"/>
    </location>
</feature>
<evidence type="ECO:0000256" key="1">
    <source>
        <dbReference type="SAM" id="Phobius"/>
    </source>
</evidence>
<sequence>MFNSVFGFTCFVQILHVSVSFYMFICSKLTCSQLLLLYVFCPVPFEEILNSVLRIPPPGCRPRVVLVSVYKLFALSVIYSNICVFFYLRRCVRSLSVNPAHKLHSQVLKNS</sequence>
<keyword evidence="1" id="KW-1133">Transmembrane helix</keyword>
<evidence type="ECO:0000313" key="2">
    <source>
        <dbReference type="EMBL" id="CAG6454765.1"/>
    </source>
</evidence>
<feature type="transmembrane region" description="Helical" evidence="1">
    <location>
        <begin position="6"/>
        <end position="25"/>
    </location>
</feature>
<dbReference type="AlphaFoldDB" id="A0A8D8AFJ6"/>
<dbReference type="EMBL" id="HBUE01027335">
    <property type="protein sequence ID" value="CAG6454766.1"/>
    <property type="molecule type" value="Transcribed_RNA"/>
</dbReference>
<keyword evidence="1" id="KW-0812">Transmembrane</keyword>
<organism evidence="2">
    <name type="scientific">Culex pipiens</name>
    <name type="common">House mosquito</name>
    <dbReference type="NCBI Taxonomy" id="7175"/>
    <lineage>
        <taxon>Eukaryota</taxon>
        <taxon>Metazoa</taxon>
        <taxon>Ecdysozoa</taxon>
        <taxon>Arthropoda</taxon>
        <taxon>Hexapoda</taxon>
        <taxon>Insecta</taxon>
        <taxon>Pterygota</taxon>
        <taxon>Neoptera</taxon>
        <taxon>Endopterygota</taxon>
        <taxon>Diptera</taxon>
        <taxon>Nematocera</taxon>
        <taxon>Culicoidea</taxon>
        <taxon>Culicidae</taxon>
        <taxon>Culicinae</taxon>
        <taxon>Culicini</taxon>
        <taxon>Culex</taxon>
        <taxon>Culex</taxon>
    </lineage>
</organism>
<dbReference type="EMBL" id="HBUE01027334">
    <property type="protein sequence ID" value="CAG6454765.1"/>
    <property type="molecule type" value="Transcribed_RNA"/>
</dbReference>
<protein>
    <submittedName>
        <fullName evidence="2">(northern house mosquito) hypothetical protein</fullName>
    </submittedName>
</protein>